<dbReference type="EnsemblPlants" id="ONIVA05G08940.1">
    <property type="protein sequence ID" value="ONIVA05G08940.1"/>
    <property type="gene ID" value="ONIVA05G08940"/>
</dbReference>
<accession>A0A0E0HBF0</accession>
<dbReference type="AlphaFoldDB" id="A0A0E0HBF0"/>
<dbReference type="Proteomes" id="UP000006591">
    <property type="component" value="Chromosome 5"/>
</dbReference>
<feature type="chain" id="PRO_5002361485" description="Secreted protein" evidence="2">
    <location>
        <begin position="18"/>
        <end position="93"/>
    </location>
</feature>
<evidence type="ECO:0008006" key="5">
    <source>
        <dbReference type="Google" id="ProtNLM"/>
    </source>
</evidence>
<feature type="region of interest" description="Disordered" evidence="1">
    <location>
        <begin position="42"/>
        <end position="93"/>
    </location>
</feature>
<keyword evidence="2" id="KW-0732">Signal</keyword>
<organism evidence="3">
    <name type="scientific">Oryza nivara</name>
    <name type="common">Indian wild rice</name>
    <name type="synonym">Oryza sativa f. spontanea</name>
    <dbReference type="NCBI Taxonomy" id="4536"/>
    <lineage>
        <taxon>Eukaryota</taxon>
        <taxon>Viridiplantae</taxon>
        <taxon>Streptophyta</taxon>
        <taxon>Embryophyta</taxon>
        <taxon>Tracheophyta</taxon>
        <taxon>Spermatophyta</taxon>
        <taxon>Magnoliopsida</taxon>
        <taxon>Liliopsida</taxon>
        <taxon>Poales</taxon>
        <taxon>Poaceae</taxon>
        <taxon>BOP clade</taxon>
        <taxon>Oryzoideae</taxon>
        <taxon>Oryzeae</taxon>
        <taxon>Oryzinae</taxon>
        <taxon>Oryza</taxon>
    </lineage>
</organism>
<name>A0A0E0HBF0_ORYNI</name>
<evidence type="ECO:0000313" key="3">
    <source>
        <dbReference type="EnsemblPlants" id="ONIVA05G08940.1"/>
    </source>
</evidence>
<keyword evidence="4" id="KW-1185">Reference proteome</keyword>
<proteinExistence type="predicted"/>
<protein>
    <recommendedName>
        <fullName evidence="5">Secreted protein</fullName>
    </recommendedName>
</protein>
<reference evidence="3" key="2">
    <citation type="submission" date="2018-04" db="EMBL/GenBank/DDBJ databases">
        <title>OnivRS2 (Oryza nivara Reference Sequence Version 2).</title>
        <authorList>
            <person name="Zhang J."/>
            <person name="Kudrna D."/>
            <person name="Lee S."/>
            <person name="Talag J."/>
            <person name="Rajasekar S."/>
            <person name="Welchert J."/>
            <person name="Hsing Y.-I."/>
            <person name="Wing R.A."/>
        </authorList>
    </citation>
    <scope>NUCLEOTIDE SEQUENCE [LARGE SCALE GENOMIC DNA]</scope>
    <source>
        <strain evidence="3">SL10</strain>
    </source>
</reference>
<dbReference type="HOGENOM" id="CLU_2403394_0_0_1"/>
<evidence type="ECO:0000256" key="2">
    <source>
        <dbReference type="SAM" id="SignalP"/>
    </source>
</evidence>
<evidence type="ECO:0000256" key="1">
    <source>
        <dbReference type="SAM" id="MobiDB-lite"/>
    </source>
</evidence>
<evidence type="ECO:0000313" key="4">
    <source>
        <dbReference type="Proteomes" id="UP000006591"/>
    </source>
</evidence>
<feature type="signal peptide" evidence="2">
    <location>
        <begin position="1"/>
        <end position="17"/>
    </location>
</feature>
<reference evidence="3" key="1">
    <citation type="submission" date="2015-04" db="UniProtKB">
        <authorList>
            <consortium name="EnsemblPlants"/>
        </authorList>
    </citation>
    <scope>IDENTIFICATION</scope>
    <source>
        <strain evidence="3">SL10</strain>
    </source>
</reference>
<dbReference type="Gramene" id="ONIVA05G08940.1">
    <property type="protein sequence ID" value="ONIVA05G08940.1"/>
    <property type="gene ID" value="ONIVA05G08940"/>
</dbReference>
<sequence length="93" mass="10071">MPLSFFSFFLPFFLTLAAELSRGVTRAANVAGPRSRLRHGRAAAAAHHRGSPPTVTMHGGIPHGAREELAFAAQQPPHTDFVDGAGARERRRE</sequence>